<evidence type="ECO:0008006" key="4">
    <source>
        <dbReference type="Google" id="ProtNLM"/>
    </source>
</evidence>
<evidence type="ECO:0000313" key="2">
    <source>
        <dbReference type="EMBL" id="KQH88193.1"/>
    </source>
</evidence>
<evidence type="ECO:0000256" key="1">
    <source>
        <dbReference type="SAM" id="SignalP"/>
    </source>
</evidence>
<dbReference type="Proteomes" id="UP000051221">
    <property type="component" value="Unassembled WGS sequence"/>
</dbReference>
<feature type="signal peptide" evidence="1">
    <location>
        <begin position="1"/>
        <end position="25"/>
    </location>
</feature>
<reference evidence="2 3" key="1">
    <citation type="submission" date="2015-08" db="EMBL/GenBank/DDBJ databases">
        <title>Antibacterial properties of a collection of Vibrionaceae strains.</title>
        <authorList>
            <person name="Giubergia S."/>
        </authorList>
    </citation>
    <scope>NUCLEOTIDE SEQUENCE [LARGE SCALE GENOMIC DNA]</scope>
    <source>
        <strain evidence="2 3">S0821</strain>
    </source>
</reference>
<dbReference type="InterPro" id="IPR011990">
    <property type="entry name" value="TPR-like_helical_dom_sf"/>
</dbReference>
<keyword evidence="1" id="KW-0732">Signal</keyword>
<dbReference type="Gene3D" id="1.25.40.10">
    <property type="entry name" value="Tetratricopeptide repeat domain"/>
    <property type="match status" value="1"/>
</dbReference>
<protein>
    <recommendedName>
        <fullName evidence="4">Sel1 repeat family protein</fullName>
    </recommendedName>
</protein>
<evidence type="ECO:0000313" key="3">
    <source>
        <dbReference type="Proteomes" id="UP000051221"/>
    </source>
</evidence>
<dbReference type="SUPFAM" id="SSF81901">
    <property type="entry name" value="HCP-like"/>
    <property type="match status" value="1"/>
</dbReference>
<keyword evidence="3" id="KW-1185">Reference proteome</keyword>
<dbReference type="InParanoid" id="A0A0Q2MK20"/>
<sequence length="335" mass="37914">MSTLVKSCLVSLALTLGVTSFTALGEAYDASALTAQQAFENGRLLRAQFKNVESRPFLKHAADSGNADAAYLYAMELSNYKTTIRTPQEARDYLLQAAQGGNRHAMQHLYLNGQWLSKKDRLDWQQQYHDALIRLGRTAPAQALFELAQYYHARDKALSEYYLTKAAAFRHPRALMEQARRIERGAGTYVMPGERETVVRKTYLAAAETGYVPAIRAYINLLEDKGRYKEAFDWRRKALQAGDLTSLAALGFIYSGQSEGYPFIETDLVLAKAYLDLYMEMAGTDRLETLYSTVAESYQQITPRINAEQEKAADKIESSLKNSVDFYNHDLFWDI</sequence>
<gene>
    <name evidence="2" type="ORF">AMR76_00745</name>
</gene>
<comment type="caution">
    <text evidence="2">The sequence shown here is derived from an EMBL/GenBank/DDBJ whole genome shotgun (WGS) entry which is preliminary data.</text>
</comment>
<feature type="chain" id="PRO_5006194573" description="Sel1 repeat family protein" evidence="1">
    <location>
        <begin position="26"/>
        <end position="335"/>
    </location>
</feature>
<dbReference type="AlphaFoldDB" id="A0A0Q2MK20"/>
<dbReference type="RefSeq" id="WP_055465185.1">
    <property type="nucleotide sequence ID" value="NZ_CP051104.1"/>
</dbReference>
<proteinExistence type="predicted"/>
<dbReference type="EMBL" id="LKHS01000001">
    <property type="protein sequence ID" value="KQH88193.1"/>
    <property type="molecule type" value="Genomic_DNA"/>
</dbReference>
<name>A0A0Q2MK20_VIBFU</name>
<accession>A0A0Q2MK20</accession>
<organism evidence="2 3">
    <name type="scientific">Vibrio furnissii</name>
    <dbReference type="NCBI Taxonomy" id="29494"/>
    <lineage>
        <taxon>Bacteria</taxon>
        <taxon>Pseudomonadati</taxon>
        <taxon>Pseudomonadota</taxon>
        <taxon>Gammaproteobacteria</taxon>
        <taxon>Vibrionales</taxon>
        <taxon>Vibrionaceae</taxon>
        <taxon>Vibrio</taxon>
    </lineage>
</organism>